<name>A0A7M7J9I5_VARDE</name>
<dbReference type="InParanoid" id="A0A7M7J9I5"/>
<dbReference type="RefSeq" id="XP_022648694.1">
    <property type="nucleotide sequence ID" value="XM_022792959.1"/>
</dbReference>
<accession>A0A7M7J9I5</accession>
<protein>
    <submittedName>
        <fullName evidence="1">Uncharacterized protein</fullName>
    </submittedName>
</protein>
<proteinExistence type="predicted"/>
<dbReference type="GeneID" id="111245090"/>
<evidence type="ECO:0000313" key="2">
    <source>
        <dbReference type="Proteomes" id="UP000594260"/>
    </source>
</evidence>
<evidence type="ECO:0000313" key="1">
    <source>
        <dbReference type="EnsemblMetazoa" id="XP_022648694"/>
    </source>
</evidence>
<dbReference type="KEGG" id="vde:111245090"/>
<sequence>MLSLKIVYHFFRTILSYRVPVCAAISFFRSPTVSSDLHLMRTFLPSRSLHVTSIIFFNAL</sequence>
<dbReference type="AlphaFoldDB" id="A0A7M7J9I5"/>
<dbReference type="EnsemblMetazoa" id="XM_022792959">
    <property type="protein sequence ID" value="XP_022648694"/>
    <property type="gene ID" value="LOC111245090"/>
</dbReference>
<dbReference type="OrthoDB" id="6498116at2759"/>
<keyword evidence="2" id="KW-1185">Reference proteome</keyword>
<dbReference type="Proteomes" id="UP000594260">
    <property type="component" value="Unplaced"/>
</dbReference>
<reference evidence="1" key="1">
    <citation type="submission" date="2021-01" db="UniProtKB">
        <authorList>
            <consortium name="EnsemblMetazoa"/>
        </authorList>
    </citation>
    <scope>IDENTIFICATION</scope>
</reference>
<organism evidence="1 2">
    <name type="scientific">Varroa destructor</name>
    <name type="common">Honeybee mite</name>
    <dbReference type="NCBI Taxonomy" id="109461"/>
    <lineage>
        <taxon>Eukaryota</taxon>
        <taxon>Metazoa</taxon>
        <taxon>Ecdysozoa</taxon>
        <taxon>Arthropoda</taxon>
        <taxon>Chelicerata</taxon>
        <taxon>Arachnida</taxon>
        <taxon>Acari</taxon>
        <taxon>Parasitiformes</taxon>
        <taxon>Mesostigmata</taxon>
        <taxon>Gamasina</taxon>
        <taxon>Dermanyssoidea</taxon>
        <taxon>Varroidae</taxon>
        <taxon>Varroa</taxon>
    </lineage>
</organism>